<organism evidence="6 7">
    <name type="scientific">Nocardia albiluteola</name>
    <dbReference type="NCBI Taxonomy" id="2842303"/>
    <lineage>
        <taxon>Bacteria</taxon>
        <taxon>Bacillati</taxon>
        <taxon>Actinomycetota</taxon>
        <taxon>Actinomycetes</taxon>
        <taxon>Mycobacteriales</taxon>
        <taxon>Nocardiaceae</taxon>
        <taxon>Nocardia</taxon>
    </lineage>
</organism>
<evidence type="ECO:0000259" key="5">
    <source>
        <dbReference type="PROSITE" id="PS50977"/>
    </source>
</evidence>
<dbReference type="EMBL" id="JAHKNI010000003">
    <property type="protein sequence ID" value="MBU3061832.1"/>
    <property type="molecule type" value="Genomic_DNA"/>
</dbReference>
<dbReference type="InterPro" id="IPR001647">
    <property type="entry name" value="HTH_TetR"/>
</dbReference>
<dbReference type="PROSITE" id="PS50977">
    <property type="entry name" value="HTH_TETR_2"/>
    <property type="match status" value="1"/>
</dbReference>
<evidence type="ECO:0000256" key="4">
    <source>
        <dbReference type="PROSITE-ProRule" id="PRU00335"/>
    </source>
</evidence>
<dbReference type="PRINTS" id="PR00455">
    <property type="entry name" value="HTHTETR"/>
</dbReference>
<evidence type="ECO:0000313" key="7">
    <source>
        <dbReference type="Proteomes" id="UP000733379"/>
    </source>
</evidence>
<dbReference type="PANTHER" id="PTHR30055:SF234">
    <property type="entry name" value="HTH-TYPE TRANSCRIPTIONAL REGULATOR BETI"/>
    <property type="match status" value="1"/>
</dbReference>
<evidence type="ECO:0000256" key="1">
    <source>
        <dbReference type="ARBA" id="ARBA00023015"/>
    </source>
</evidence>
<gene>
    <name evidence="6" type="ORF">KO481_09880</name>
</gene>
<evidence type="ECO:0000256" key="2">
    <source>
        <dbReference type="ARBA" id="ARBA00023125"/>
    </source>
</evidence>
<feature type="domain" description="HTH tetR-type" evidence="5">
    <location>
        <begin position="12"/>
        <end position="72"/>
    </location>
</feature>
<proteinExistence type="predicted"/>
<name>A0ABS6AUY6_9NOCA</name>
<keyword evidence="3" id="KW-0804">Transcription</keyword>
<dbReference type="Gene3D" id="1.10.357.10">
    <property type="entry name" value="Tetracycline Repressor, domain 2"/>
    <property type="match status" value="1"/>
</dbReference>
<evidence type="ECO:0000313" key="6">
    <source>
        <dbReference type="EMBL" id="MBU3061832.1"/>
    </source>
</evidence>
<dbReference type="Proteomes" id="UP000733379">
    <property type="component" value="Unassembled WGS sequence"/>
</dbReference>
<dbReference type="SUPFAM" id="SSF46689">
    <property type="entry name" value="Homeodomain-like"/>
    <property type="match status" value="1"/>
</dbReference>
<evidence type="ECO:0000256" key="3">
    <source>
        <dbReference type="ARBA" id="ARBA00023163"/>
    </source>
</evidence>
<keyword evidence="7" id="KW-1185">Reference proteome</keyword>
<dbReference type="Pfam" id="PF00440">
    <property type="entry name" value="TetR_N"/>
    <property type="match status" value="1"/>
</dbReference>
<accession>A0ABS6AUY6</accession>
<keyword evidence="1" id="KW-0805">Transcription regulation</keyword>
<keyword evidence="2 4" id="KW-0238">DNA-binding</keyword>
<feature type="DNA-binding region" description="H-T-H motif" evidence="4">
    <location>
        <begin position="35"/>
        <end position="54"/>
    </location>
</feature>
<dbReference type="RefSeq" id="WP_215916761.1">
    <property type="nucleotide sequence ID" value="NZ_JAHKNI010000003.1"/>
</dbReference>
<reference evidence="6 7" key="1">
    <citation type="submission" date="2021-06" db="EMBL/GenBank/DDBJ databases">
        <title>Actinomycetes sequencing.</title>
        <authorList>
            <person name="Shan Q."/>
        </authorList>
    </citation>
    <scope>NUCLEOTIDE SEQUENCE [LARGE SCALE GENOMIC DNA]</scope>
    <source>
        <strain evidence="6 7">NEAU-G5</strain>
    </source>
</reference>
<sequence length="197" mass="21303">MASGSEKLQSPAGTRERLLAAAERLLLTERYDEVSVRGICAAAGANPAAVHYHFGSKEALVAALLEDRLGELWDARLTALAARGASVPEVVDAVIEPFVELAADPVGRLHLRLLAQFVLGRPPLVWTRPWFRIDTWDGLLPGPDAQEGRRRLLLAFNLIIMRFGAVEARGSELSANSVATLRDFVIAGLIGSTGEDR</sequence>
<dbReference type="InterPro" id="IPR009057">
    <property type="entry name" value="Homeodomain-like_sf"/>
</dbReference>
<comment type="caution">
    <text evidence="6">The sequence shown here is derived from an EMBL/GenBank/DDBJ whole genome shotgun (WGS) entry which is preliminary data.</text>
</comment>
<protein>
    <submittedName>
        <fullName evidence="6">TetR/AcrR family transcriptional regulator</fullName>
    </submittedName>
</protein>
<dbReference type="PANTHER" id="PTHR30055">
    <property type="entry name" value="HTH-TYPE TRANSCRIPTIONAL REGULATOR RUTR"/>
    <property type="match status" value="1"/>
</dbReference>
<dbReference type="InterPro" id="IPR050109">
    <property type="entry name" value="HTH-type_TetR-like_transc_reg"/>
</dbReference>